<evidence type="ECO:0000256" key="1">
    <source>
        <dbReference type="SAM" id="MobiDB-lite"/>
    </source>
</evidence>
<name>A0A6L2KLI6_TANCI</name>
<proteinExistence type="predicted"/>
<reference evidence="2" key="1">
    <citation type="journal article" date="2019" name="Sci. Rep.">
        <title>Draft genome of Tanacetum cinerariifolium, the natural source of mosquito coil.</title>
        <authorList>
            <person name="Yamashiro T."/>
            <person name="Shiraishi A."/>
            <person name="Satake H."/>
            <person name="Nakayama K."/>
        </authorList>
    </citation>
    <scope>NUCLEOTIDE SEQUENCE</scope>
</reference>
<organism evidence="2">
    <name type="scientific">Tanacetum cinerariifolium</name>
    <name type="common">Dalmatian daisy</name>
    <name type="synonym">Chrysanthemum cinerariifolium</name>
    <dbReference type="NCBI Taxonomy" id="118510"/>
    <lineage>
        <taxon>Eukaryota</taxon>
        <taxon>Viridiplantae</taxon>
        <taxon>Streptophyta</taxon>
        <taxon>Embryophyta</taxon>
        <taxon>Tracheophyta</taxon>
        <taxon>Spermatophyta</taxon>
        <taxon>Magnoliopsida</taxon>
        <taxon>eudicotyledons</taxon>
        <taxon>Gunneridae</taxon>
        <taxon>Pentapetalae</taxon>
        <taxon>asterids</taxon>
        <taxon>campanulids</taxon>
        <taxon>Asterales</taxon>
        <taxon>Asteraceae</taxon>
        <taxon>Asteroideae</taxon>
        <taxon>Anthemideae</taxon>
        <taxon>Anthemidinae</taxon>
        <taxon>Tanacetum</taxon>
    </lineage>
</organism>
<comment type="caution">
    <text evidence="2">The sequence shown here is derived from an EMBL/GenBank/DDBJ whole genome shotgun (WGS) entry which is preliminary data.</text>
</comment>
<evidence type="ECO:0000313" key="2">
    <source>
        <dbReference type="EMBL" id="GEU49819.1"/>
    </source>
</evidence>
<protein>
    <recommendedName>
        <fullName evidence="3">Reverse transcriptase domain-containing protein</fullName>
    </recommendedName>
</protein>
<dbReference type="AlphaFoldDB" id="A0A6L2KLI6"/>
<feature type="non-terminal residue" evidence="2">
    <location>
        <position position="1"/>
    </location>
</feature>
<dbReference type="EMBL" id="BKCJ010002621">
    <property type="protein sequence ID" value="GEU49819.1"/>
    <property type="molecule type" value="Genomic_DNA"/>
</dbReference>
<feature type="region of interest" description="Disordered" evidence="1">
    <location>
        <begin position="181"/>
        <end position="201"/>
    </location>
</feature>
<evidence type="ECO:0008006" key="3">
    <source>
        <dbReference type="Google" id="ProtNLM"/>
    </source>
</evidence>
<gene>
    <name evidence="2" type="ORF">Tci_021797</name>
</gene>
<sequence>VENHYMVFHLIDGVRASDVEMIYELNFFHFNSFCYDDDDDEEATIQVREYDKNSPVAITLDFLITDSLIMEDEHLDTISETESDEVIKSSVENLVPSPSESEDFSDIESELIFLKSIPPGIDEADCDPEEEIRLIEKLFYNNLSPRRPEEFNSKNSDAVIEDILFLEELLSNDSLSLPENESFHFDVPSSPRPPAKPPDDGSYFEPDTGVFTAKVVGDICEHYALMPRILPTQPSLLQMRRNLFISYLIGALKLSRFLLKAR</sequence>
<accession>A0A6L2KLI6</accession>